<dbReference type="Proteomes" id="UP001064879">
    <property type="component" value="Chromosome"/>
</dbReference>
<dbReference type="InterPro" id="IPR032710">
    <property type="entry name" value="NTF2-like_dom_sf"/>
</dbReference>
<feature type="domain" description="YchJ-like middle NTF2-like" evidence="1">
    <location>
        <begin position="30"/>
        <end position="123"/>
    </location>
</feature>
<name>A0ABY5SSM5_9MICO</name>
<protein>
    <submittedName>
        <fullName evidence="2">Zinc chelation protein SecC</fullName>
    </submittedName>
</protein>
<dbReference type="Gene3D" id="3.10.450.50">
    <property type="match status" value="1"/>
</dbReference>
<proteinExistence type="predicted"/>
<dbReference type="EMBL" id="CP093443">
    <property type="protein sequence ID" value="UVI37553.1"/>
    <property type="molecule type" value="Genomic_DNA"/>
</dbReference>
<reference evidence="2" key="1">
    <citation type="submission" date="2022-03" db="EMBL/GenBank/DDBJ databases">
        <title>Brevibacterium spongiae sp. nov., isolated from marine sponge.</title>
        <authorList>
            <person name="Li Z."/>
            <person name="Zhang M."/>
        </authorList>
    </citation>
    <scope>NUCLEOTIDE SEQUENCE</scope>
    <source>
        <strain evidence="2">WHS-Z9</strain>
    </source>
</reference>
<sequence>MICSCSGMPPGTDFDHCCRPALDGEIWPTTAEALMRSRYTAFVRKDENHLFRTWHARTRPTDLGVDEDTEWLGLEILDTSGGGVDDATGTVHFRARFRDHLGDHDLEENSSFVRRAGRWMYLEALEN</sequence>
<evidence type="ECO:0000313" key="3">
    <source>
        <dbReference type="Proteomes" id="UP001064879"/>
    </source>
</evidence>
<organism evidence="2 3">
    <name type="scientific">Brevibacterium spongiae</name>
    <dbReference type="NCBI Taxonomy" id="2909672"/>
    <lineage>
        <taxon>Bacteria</taxon>
        <taxon>Bacillati</taxon>
        <taxon>Actinomycetota</taxon>
        <taxon>Actinomycetes</taxon>
        <taxon>Micrococcales</taxon>
        <taxon>Brevibacteriaceae</taxon>
        <taxon>Brevibacterium</taxon>
    </lineage>
</organism>
<evidence type="ECO:0000313" key="2">
    <source>
        <dbReference type="EMBL" id="UVI37553.1"/>
    </source>
</evidence>
<gene>
    <name evidence="2" type="ORF">L1F31_07865</name>
</gene>
<dbReference type="Pfam" id="PF17775">
    <property type="entry name" value="YchJ_M-like"/>
    <property type="match status" value="1"/>
</dbReference>
<accession>A0ABY5SSM5</accession>
<evidence type="ECO:0000259" key="1">
    <source>
        <dbReference type="Pfam" id="PF17775"/>
    </source>
</evidence>
<dbReference type="SUPFAM" id="SSF54427">
    <property type="entry name" value="NTF2-like"/>
    <property type="match status" value="1"/>
</dbReference>
<keyword evidence="3" id="KW-1185">Reference proteome</keyword>
<dbReference type="RefSeq" id="WP_265420092.1">
    <property type="nucleotide sequence ID" value="NZ_CP093443.1"/>
</dbReference>
<dbReference type="InterPro" id="IPR048469">
    <property type="entry name" value="YchJ-like_M"/>
</dbReference>